<proteinExistence type="predicted"/>
<comment type="caution">
    <text evidence="1">The sequence shown here is derived from an EMBL/GenBank/DDBJ whole genome shotgun (WGS) entry which is preliminary data.</text>
</comment>
<dbReference type="Proteomes" id="UP000732380">
    <property type="component" value="Unassembled WGS sequence"/>
</dbReference>
<feature type="non-terminal residue" evidence="1">
    <location>
        <position position="149"/>
    </location>
</feature>
<organism evidence="1 2">
    <name type="scientific">Claviceps humidiphila</name>
    <dbReference type="NCBI Taxonomy" id="1294629"/>
    <lineage>
        <taxon>Eukaryota</taxon>
        <taxon>Fungi</taxon>
        <taxon>Dikarya</taxon>
        <taxon>Ascomycota</taxon>
        <taxon>Pezizomycotina</taxon>
        <taxon>Sordariomycetes</taxon>
        <taxon>Hypocreomycetidae</taxon>
        <taxon>Hypocreales</taxon>
        <taxon>Clavicipitaceae</taxon>
        <taxon>Claviceps</taxon>
    </lineage>
</organism>
<dbReference type="EMBL" id="SRQM01000585">
    <property type="protein sequence ID" value="KAG6108189.1"/>
    <property type="molecule type" value="Genomic_DNA"/>
</dbReference>
<reference evidence="1 2" key="1">
    <citation type="journal article" date="2020" name="bioRxiv">
        <title>Whole genome comparisons of ergot fungi reveals the divergence and evolution of species within the genus Claviceps are the result of varying mechanisms driving genome evolution and host range expansion.</title>
        <authorList>
            <person name="Wyka S.A."/>
            <person name="Mondo S.J."/>
            <person name="Liu M."/>
            <person name="Dettman J."/>
            <person name="Nalam V."/>
            <person name="Broders K.D."/>
        </authorList>
    </citation>
    <scope>NUCLEOTIDE SEQUENCE [LARGE SCALE GENOMIC DNA]</scope>
    <source>
        <strain evidence="1 2">LM576</strain>
    </source>
</reference>
<gene>
    <name evidence="1" type="ORF">E4U13_006573</name>
</gene>
<accession>A0A9P7PUN2</accession>
<evidence type="ECO:0000313" key="1">
    <source>
        <dbReference type="EMBL" id="KAG6108189.1"/>
    </source>
</evidence>
<keyword evidence="2" id="KW-1185">Reference proteome</keyword>
<sequence length="149" mass="17456">MRLSDFGPQEVPILDLRRHGPWGTYYPIIRSHPGLEVGNPNKRPNNWRWDVLLYHNANGAGAAAQSLDRAANALLMYIYLPSITRSVQSRDSRFPFFYFFVALVRIRDSKRQGWQDTWVRYYYQRPFSTPGAYGPYLRKLMLMDYGSCL</sequence>
<name>A0A9P7PUN2_9HYPO</name>
<protein>
    <submittedName>
        <fullName evidence="1">Uncharacterized protein</fullName>
    </submittedName>
</protein>
<dbReference type="AlphaFoldDB" id="A0A9P7PUN2"/>
<evidence type="ECO:0000313" key="2">
    <source>
        <dbReference type="Proteomes" id="UP000732380"/>
    </source>
</evidence>